<comment type="subcellular location">
    <subcellularLocation>
        <location evidence="1">Secreted</location>
    </subcellularLocation>
</comment>
<dbReference type="GO" id="GO:0031854">
    <property type="term" value="F:orexigenic neuropeptide QRFP receptor binding"/>
    <property type="evidence" value="ECO:0007669"/>
    <property type="project" value="InterPro"/>
</dbReference>
<dbReference type="Proteomes" id="UP000005226">
    <property type="component" value="Chromosome 12"/>
</dbReference>
<feature type="signal peptide" evidence="6">
    <location>
        <begin position="1"/>
        <end position="27"/>
    </location>
</feature>
<keyword evidence="3" id="KW-0964">Secreted</keyword>
<name>A0A3B5K238_TAKRU</name>
<sequence>MTTAFHLGASHLLFFTLLCPIPRSIMPSPHFPSILLPFEDLSELQQHQQDHCLLQQVTRAGSGDQPHVTLLQPKQSRLRRAQRDALATRILTPLTGGPSVSFRERRQGENGGKKNEALTSIAGELQAVSREKGGFGFRFGRKRWTDWRRKSLRQN</sequence>
<feature type="region of interest" description="Disordered" evidence="5">
    <location>
        <begin position="95"/>
        <end position="116"/>
    </location>
</feature>
<feature type="compositionally biased region" description="Basic and acidic residues" evidence="5">
    <location>
        <begin position="102"/>
        <end position="116"/>
    </location>
</feature>
<evidence type="ECO:0000313" key="7">
    <source>
        <dbReference type="Ensembl" id="ENSTRUP00000050013.1"/>
    </source>
</evidence>
<dbReference type="AlphaFoldDB" id="A0A3B5K238"/>
<evidence type="ECO:0000256" key="5">
    <source>
        <dbReference type="SAM" id="MobiDB-lite"/>
    </source>
</evidence>
<organism evidence="7 8">
    <name type="scientific">Takifugu rubripes</name>
    <name type="common">Japanese pufferfish</name>
    <name type="synonym">Fugu rubripes</name>
    <dbReference type="NCBI Taxonomy" id="31033"/>
    <lineage>
        <taxon>Eukaryota</taxon>
        <taxon>Metazoa</taxon>
        <taxon>Chordata</taxon>
        <taxon>Craniata</taxon>
        <taxon>Vertebrata</taxon>
        <taxon>Euteleostomi</taxon>
        <taxon>Actinopterygii</taxon>
        <taxon>Neopterygii</taxon>
        <taxon>Teleostei</taxon>
        <taxon>Neoteleostei</taxon>
        <taxon>Acanthomorphata</taxon>
        <taxon>Eupercaria</taxon>
        <taxon>Tetraodontiformes</taxon>
        <taxon>Tetradontoidea</taxon>
        <taxon>Tetraodontidae</taxon>
        <taxon>Takifugu</taxon>
    </lineage>
</organism>
<reference evidence="7" key="2">
    <citation type="submission" date="2025-08" db="UniProtKB">
        <authorList>
            <consortium name="Ensembl"/>
        </authorList>
    </citation>
    <scope>IDENTIFICATION</scope>
</reference>
<dbReference type="Pfam" id="PF11109">
    <property type="entry name" value="RFamide_26RFa"/>
    <property type="match status" value="1"/>
</dbReference>
<dbReference type="Ensembl" id="ENSTRUT00000057368.2">
    <property type="protein sequence ID" value="ENSTRUP00000050013.1"/>
    <property type="gene ID" value="ENSTRUG00000025970.2"/>
</dbReference>
<evidence type="ECO:0000256" key="4">
    <source>
        <dbReference type="ARBA" id="ARBA00022815"/>
    </source>
</evidence>
<protein>
    <submittedName>
        <fullName evidence="7">Uncharacterized protein</fullName>
    </submittedName>
</protein>
<dbReference type="GeneTree" id="ENSGT00940000176878"/>
<evidence type="ECO:0000256" key="3">
    <source>
        <dbReference type="ARBA" id="ARBA00022525"/>
    </source>
</evidence>
<keyword evidence="6" id="KW-0732">Signal</keyword>
<evidence type="ECO:0000256" key="6">
    <source>
        <dbReference type="SAM" id="SignalP"/>
    </source>
</evidence>
<proteinExistence type="inferred from homology"/>
<evidence type="ECO:0000256" key="1">
    <source>
        <dbReference type="ARBA" id="ARBA00004613"/>
    </source>
</evidence>
<accession>A0A3B5K238</accession>
<keyword evidence="4" id="KW-0027">Amidation</keyword>
<evidence type="ECO:0000256" key="2">
    <source>
        <dbReference type="ARBA" id="ARBA00005516"/>
    </source>
</evidence>
<reference evidence="7" key="3">
    <citation type="submission" date="2025-09" db="UniProtKB">
        <authorList>
            <consortium name="Ensembl"/>
        </authorList>
    </citation>
    <scope>IDENTIFICATION</scope>
</reference>
<feature type="chain" id="PRO_5017250848" evidence="6">
    <location>
        <begin position="28"/>
        <end position="155"/>
    </location>
</feature>
<evidence type="ECO:0000313" key="8">
    <source>
        <dbReference type="Proteomes" id="UP000005226"/>
    </source>
</evidence>
<comment type="similarity">
    <text evidence="2">Belongs to the RFamide neuropeptide family.</text>
</comment>
<dbReference type="InterPro" id="IPR024565">
    <property type="entry name" value="P518"/>
</dbReference>
<dbReference type="InParanoid" id="A0A3B5K238"/>
<dbReference type="GO" id="GO:0005576">
    <property type="term" value="C:extracellular region"/>
    <property type="evidence" value="ECO:0007669"/>
    <property type="project" value="UniProtKB-SubCell"/>
</dbReference>
<keyword evidence="8" id="KW-1185">Reference proteome</keyword>
<reference evidence="7 8" key="1">
    <citation type="journal article" date="2011" name="Genome Biol. Evol.">
        <title>Integration of the genetic map and genome assembly of fugu facilitates insights into distinct features of genome evolution in teleosts and mammals.</title>
        <authorList>
            <person name="Kai W."/>
            <person name="Kikuchi K."/>
            <person name="Tohari S."/>
            <person name="Chew A.K."/>
            <person name="Tay A."/>
            <person name="Fujiwara A."/>
            <person name="Hosoya S."/>
            <person name="Suetake H."/>
            <person name="Naruse K."/>
            <person name="Brenner S."/>
            <person name="Suzuki Y."/>
            <person name="Venkatesh B."/>
        </authorList>
    </citation>
    <scope>NUCLEOTIDE SEQUENCE [LARGE SCALE GENOMIC DNA]</scope>
</reference>
<dbReference type="OMA" id="LCPIPRS"/>